<proteinExistence type="predicted"/>
<sequence length="123" mass="14106">MLPTPADIDALIGFLPQLYPNGVPIEAYTFKEPHPWPIYAKVVDDFYEQARKDCWLDIDYRPTADRLVSEPGAIEQASLAQLQSLVTYYVRGERFCDGHWGTMIAKGYVQRLLTRLAQLREAM</sequence>
<dbReference type="OrthoDB" id="6904447at2"/>
<name>A0A4D6XJ43_PSEPU</name>
<protein>
    <submittedName>
        <fullName evidence="1">Uncharacterized protein</fullName>
    </submittedName>
</protein>
<dbReference type="RefSeq" id="WP_136915068.1">
    <property type="nucleotide sequence ID" value="NZ_CP039371.1"/>
</dbReference>
<gene>
    <name evidence="1" type="ORF">E6B08_16720</name>
</gene>
<dbReference type="Proteomes" id="UP000298551">
    <property type="component" value="Chromosome"/>
</dbReference>
<dbReference type="AlphaFoldDB" id="A0A4D6XJ43"/>
<evidence type="ECO:0000313" key="2">
    <source>
        <dbReference type="Proteomes" id="UP000298551"/>
    </source>
</evidence>
<accession>A0A4D6XJ43</accession>
<reference evidence="2" key="1">
    <citation type="submission" date="2019-04" db="EMBL/GenBank/DDBJ databases">
        <title>Genome sequence of Pseudomonas putida 1290, an auxin catabolizing strain.</title>
        <authorList>
            <person name="Laird T.S."/>
            <person name="Leveau J.H.J."/>
        </authorList>
    </citation>
    <scope>NUCLEOTIDE SEQUENCE [LARGE SCALE GENOMIC DNA]</scope>
    <source>
        <strain evidence="2">1290</strain>
    </source>
</reference>
<organism evidence="1 2">
    <name type="scientific">Pseudomonas putida</name>
    <name type="common">Arthrobacter siderocapsulatus</name>
    <dbReference type="NCBI Taxonomy" id="303"/>
    <lineage>
        <taxon>Bacteria</taxon>
        <taxon>Pseudomonadati</taxon>
        <taxon>Pseudomonadota</taxon>
        <taxon>Gammaproteobacteria</taxon>
        <taxon>Pseudomonadales</taxon>
        <taxon>Pseudomonadaceae</taxon>
        <taxon>Pseudomonas</taxon>
    </lineage>
</organism>
<dbReference type="EMBL" id="CP039371">
    <property type="protein sequence ID" value="QCI12915.1"/>
    <property type="molecule type" value="Genomic_DNA"/>
</dbReference>
<dbReference type="InterPro" id="IPR045425">
    <property type="entry name" value="DUF6508"/>
</dbReference>
<evidence type="ECO:0000313" key="1">
    <source>
        <dbReference type="EMBL" id="QCI12915.1"/>
    </source>
</evidence>
<dbReference type="Pfam" id="PF20118">
    <property type="entry name" value="DUF6508"/>
    <property type="match status" value="1"/>
</dbReference>